<dbReference type="InterPro" id="IPR000637">
    <property type="entry name" value="HMGI/Y_DNA-bd_CS"/>
</dbReference>
<keyword evidence="9 11" id="KW-1015">Disulfide bond</keyword>
<dbReference type="GO" id="GO:0047134">
    <property type="term" value="F:protein-disulfide reductase [NAD(P)H] activity"/>
    <property type="evidence" value="ECO:0007669"/>
    <property type="project" value="TreeGrafter"/>
</dbReference>
<protein>
    <recommendedName>
        <fullName evidence="11">Transcriptional regulator WhiB</fullName>
    </recommendedName>
</protein>
<keyword evidence="7 11" id="KW-0805">Transcription regulation</keyword>
<dbReference type="GO" id="GO:0051539">
    <property type="term" value="F:4 iron, 4 sulfur cluster binding"/>
    <property type="evidence" value="ECO:0007669"/>
    <property type="project" value="UniProtKB-UniRule"/>
</dbReference>
<dbReference type="AlphaFoldDB" id="A0AAU4K5V3"/>
<comment type="PTM">
    <text evidence="11">Upon Fe-S cluster removal intramolecular disulfide bonds are formed.</text>
</comment>
<evidence type="ECO:0000256" key="9">
    <source>
        <dbReference type="ARBA" id="ARBA00023157"/>
    </source>
</evidence>
<feature type="binding site" evidence="11">
    <location>
        <position position="58"/>
    </location>
    <ligand>
        <name>[4Fe-4S] cluster</name>
        <dbReference type="ChEBI" id="CHEBI:49883"/>
    </ligand>
</feature>
<comment type="cofactor">
    <cofactor evidence="11">
        <name>[4Fe-4S] cluster</name>
        <dbReference type="ChEBI" id="CHEBI:49883"/>
    </cofactor>
    <text evidence="11">Binds 1 [4Fe-4S] cluster per subunit. Following nitrosylation of the [4Fe-4S] cluster binds 1 [4Fe-8(NO)] cluster per subunit.</text>
</comment>
<keyword evidence="8 11" id="KW-0238">DNA-binding</keyword>
<keyword evidence="10 11" id="KW-0804">Transcription</keyword>
<keyword evidence="6 11" id="KW-0411">Iron-sulfur</keyword>
<dbReference type="Pfam" id="PF02467">
    <property type="entry name" value="Whib"/>
    <property type="match status" value="1"/>
</dbReference>
<feature type="binding site" evidence="11">
    <location>
        <position position="67"/>
    </location>
    <ligand>
        <name>[4Fe-4S] cluster</name>
        <dbReference type="ChEBI" id="CHEBI:49883"/>
    </ligand>
</feature>
<reference evidence="13 14" key="1">
    <citation type="submission" date="2022-10" db="EMBL/GenBank/DDBJ databases">
        <title>The complete genomes of actinobacterial strains from the NBC collection.</title>
        <authorList>
            <person name="Joergensen T.S."/>
            <person name="Alvarez Arevalo M."/>
            <person name="Sterndorff E.B."/>
            <person name="Faurdal D."/>
            <person name="Vuksanovic O."/>
            <person name="Mourched A.-S."/>
            <person name="Charusanti P."/>
            <person name="Shaw S."/>
            <person name="Blin K."/>
            <person name="Weber T."/>
        </authorList>
    </citation>
    <scope>NUCLEOTIDE SEQUENCE [LARGE SCALE GENOMIC DNA]</scope>
    <source>
        <strain evidence="13 14">NBC_00319</strain>
    </source>
</reference>
<dbReference type="PANTHER" id="PTHR38839:SF2">
    <property type="entry name" value="TRANSCRIPTIONAL REGULATOR WHIB7-RELATED"/>
    <property type="match status" value="1"/>
</dbReference>
<organism evidence="13 14">
    <name type="scientific">Williamsia herbipolensis</name>
    <dbReference type="NCBI Taxonomy" id="1603258"/>
    <lineage>
        <taxon>Bacteria</taxon>
        <taxon>Bacillati</taxon>
        <taxon>Actinomycetota</taxon>
        <taxon>Actinomycetes</taxon>
        <taxon>Mycobacteriales</taxon>
        <taxon>Nocardiaceae</taxon>
        <taxon>Williamsia</taxon>
    </lineage>
</organism>
<keyword evidence="5 11" id="KW-0408">Iron</keyword>
<evidence type="ECO:0000313" key="14">
    <source>
        <dbReference type="Proteomes" id="UP001432128"/>
    </source>
</evidence>
<evidence type="ECO:0000256" key="6">
    <source>
        <dbReference type="ARBA" id="ARBA00023014"/>
    </source>
</evidence>
<evidence type="ECO:0000256" key="10">
    <source>
        <dbReference type="ARBA" id="ARBA00023163"/>
    </source>
</evidence>
<dbReference type="EMBL" id="CP108021">
    <property type="protein sequence ID" value="WUM21465.1"/>
    <property type="molecule type" value="Genomic_DNA"/>
</dbReference>
<keyword evidence="14" id="KW-1185">Reference proteome</keyword>
<gene>
    <name evidence="11" type="primary">whiB</name>
    <name evidence="13" type="ORF">OG579_06670</name>
</gene>
<evidence type="ECO:0000256" key="3">
    <source>
        <dbReference type="ARBA" id="ARBA00022485"/>
    </source>
</evidence>
<comment type="function">
    <text evidence="11">Acts as a transcriptional regulator. Probably redox-responsive. The apo- but not holo-form probably binds DNA.</text>
</comment>
<dbReference type="Proteomes" id="UP001432128">
    <property type="component" value="Chromosome"/>
</dbReference>
<dbReference type="GO" id="GO:0003677">
    <property type="term" value="F:DNA binding"/>
    <property type="evidence" value="ECO:0007669"/>
    <property type="project" value="UniProtKB-UniRule"/>
</dbReference>
<dbReference type="GO" id="GO:0045454">
    <property type="term" value="P:cell redox homeostasis"/>
    <property type="evidence" value="ECO:0007669"/>
    <property type="project" value="TreeGrafter"/>
</dbReference>
<evidence type="ECO:0000256" key="4">
    <source>
        <dbReference type="ARBA" id="ARBA00022723"/>
    </source>
</evidence>
<evidence type="ECO:0000256" key="11">
    <source>
        <dbReference type="HAMAP-Rule" id="MF_01479"/>
    </source>
</evidence>
<dbReference type="RefSeq" id="WP_082080300.1">
    <property type="nucleotide sequence ID" value="NZ_CP108021.1"/>
</dbReference>
<keyword evidence="11" id="KW-0963">Cytoplasm</keyword>
<evidence type="ECO:0000256" key="2">
    <source>
        <dbReference type="ARBA" id="ARBA00006597"/>
    </source>
</evidence>
<dbReference type="InterPro" id="IPR034768">
    <property type="entry name" value="4FE4S_WBL"/>
</dbReference>
<dbReference type="InterPro" id="IPR003482">
    <property type="entry name" value="Whib"/>
</dbReference>
<evidence type="ECO:0000259" key="12">
    <source>
        <dbReference type="PROSITE" id="PS51674"/>
    </source>
</evidence>
<comment type="similarity">
    <text evidence="2 11">Belongs to the WhiB family.</text>
</comment>
<dbReference type="HAMAP" id="MF_01479">
    <property type="entry name" value="WhiB"/>
    <property type="match status" value="1"/>
</dbReference>
<feature type="binding site" evidence="11">
    <location>
        <position position="35"/>
    </location>
    <ligand>
        <name>[4Fe-4S] cluster</name>
        <dbReference type="ChEBI" id="CHEBI:49883"/>
    </ligand>
</feature>
<accession>A0AAU4K5V3</accession>
<feature type="domain" description="4Fe-4S Wbl-type" evidence="12">
    <location>
        <begin position="34"/>
        <end position="91"/>
    </location>
</feature>
<keyword evidence="3 11" id="KW-0004">4Fe-4S</keyword>
<name>A0AAU4K5V3_9NOCA</name>
<comment type="PTM">
    <text evidence="11">The Fe-S cluster can be nitrosylated by nitric oxide (NO).</text>
</comment>
<dbReference type="GO" id="GO:0046872">
    <property type="term" value="F:metal ion binding"/>
    <property type="evidence" value="ECO:0007669"/>
    <property type="project" value="UniProtKB-KW"/>
</dbReference>
<feature type="binding site" evidence="11">
    <location>
        <position position="61"/>
    </location>
    <ligand>
        <name>[4Fe-4S] cluster</name>
        <dbReference type="ChEBI" id="CHEBI:49883"/>
    </ligand>
</feature>
<dbReference type="PROSITE" id="PS51674">
    <property type="entry name" value="4FE4S_WBL"/>
    <property type="match status" value="1"/>
</dbReference>
<dbReference type="GO" id="GO:0035731">
    <property type="term" value="F:dinitrosyl-iron complex binding"/>
    <property type="evidence" value="ECO:0007669"/>
    <property type="project" value="UniProtKB-UniRule"/>
</dbReference>
<dbReference type="GO" id="GO:0045892">
    <property type="term" value="P:negative regulation of DNA-templated transcription"/>
    <property type="evidence" value="ECO:0007669"/>
    <property type="project" value="TreeGrafter"/>
</dbReference>
<evidence type="ECO:0000256" key="5">
    <source>
        <dbReference type="ARBA" id="ARBA00023004"/>
    </source>
</evidence>
<evidence type="ECO:0000313" key="13">
    <source>
        <dbReference type="EMBL" id="WUM21465.1"/>
    </source>
</evidence>
<proteinExistence type="inferred from homology"/>
<dbReference type="GO" id="GO:0005737">
    <property type="term" value="C:cytoplasm"/>
    <property type="evidence" value="ECO:0007669"/>
    <property type="project" value="UniProtKB-SubCell"/>
</dbReference>
<dbReference type="PROSITE" id="PS00354">
    <property type="entry name" value="HMGI_Y"/>
    <property type="match status" value="1"/>
</dbReference>
<comment type="subcellular location">
    <subcellularLocation>
        <location evidence="1 11">Cytoplasm</location>
    </subcellularLocation>
</comment>
<dbReference type="PANTHER" id="PTHR38839">
    <property type="entry name" value="TRANSCRIPTIONAL REGULATOR WHID-RELATED"/>
    <property type="match status" value="1"/>
</dbReference>
<evidence type="ECO:0000256" key="1">
    <source>
        <dbReference type="ARBA" id="ARBA00004496"/>
    </source>
</evidence>
<sequence length="108" mass="11727">MTAPTTPSTDPTSTYPIGDLAVARAAIVTETRLPCRVADPDLWFAESPSDLEQAKALCAECPLRRECLDSALDRGEPWGVWGGEIFSEGVVIARKRPRGRPRKHPVAA</sequence>
<dbReference type="KEGG" id="whr:OG579_06670"/>
<evidence type="ECO:0000256" key="7">
    <source>
        <dbReference type="ARBA" id="ARBA00023015"/>
    </source>
</evidence>
<evidence type="ECO:0000256" key="8">
    <source>
        <dbReference type="ARBA" id="ARBA00023125"/>
    </source>
</evidence>
<keyword evidence="4 11" id="KW-0479">Metal-binding</keyword>